<dbReference type="PANTHER" id="PTHR11360">
    <property type="entry name" value="MONOCARBOXYLATE TRANSPORTER"/>
    <property type="match status" value="1"/>
</dbReference>
<feature type="transmembrane region" description="Helical" evidence="1">
    <location>
        <begin position="246"/>
        <end position="266"/>
    </location>
</feature>
<protein>
    <submittedName>
        <fullName evidence="2">Putative monocarboxylate transporter 2 isoform X2</fullName>
    </submittedName>
</protein>
<dbReference type="PANTHER" id="PTHR11360:SF172">
    <property type="entry name" value="MAJOR FACILITATOR SUPERFAMILY (MFS) PROFILE DOMAIN-CONTAINING PROTEIN"/>
    <property type="match status" value="1"/>
</dbReference>
<keyword evidence="1" id="KW-0812">Transmembrane</keyword>
<dbReference type="Gene3D" id="1.20.1250.20">
    <property type="entry name" value="MFS general substrate transporter like domains"/>
    <property type="match status" value="1"/>
</dbReference>
<gene>
    <name evidence="2" type="ORF">BSL78_11611</name>
</gene>
<evidence type="ECO:0000313" key="3">
    <source>
        <dbReference type="Proteomes" id="UP000230750"/>
    </source>
</evidence>
<organism evidence="2 3">
    <name type="scientific">Stichopus japonicus</name>
    <name type="common">Sea cucumber</name>
    <dbReference type="NCBI Taxonomy" id="307972"/>
    <lineage>
        <taxon>Eukaryota</taxon>
        <taxon>Metazoa</taxon>
        <taxon>Echinodermata</taxon>
        <taxon>Eleutherozoa</taxon>
        <taxon>Echinozoa</taxon>
        <taxon>Holothuroidea</taxon>
        <taxon>Aspidochirotacea</taxon>
        <taxon>Aspidochirotida</taxon>
        <taxon>Stichopodidae</taxon>
        <taxon>Apostichopus</taxon>
    </lineage>
</organism>
<keyword evidence="1" id="KW-0472">Membrane</keyword>
<feature type="transmembrane region" description="Helical" evidence="1">
    <location>
        <begin position="162"/>
        <end position="181"/>
    </location>
</feature>
<keyword evidence="3" id="KW-1185">Reference proteome</keyword>
<proteinExistence type="predicted"/>
<dbReference type="GO" id="GO:0008028">
    <property type="term" value="F:monocarboxylic acid transmembrane transporter activity"/>
    <property type="evidence" value="ECO:0007669"/>
    <property type="project" value="TreeGrafter"/>
</dbReference>
<dbReference type="EMBL" id="MRZV01000369">
    <property type="protein sequence ID" value="PIK51506.1"/>
    <property type="molecule type" value="Genomic_DNA"/>
</dbReference>
<comment type="caution">
    <text evidence="2">The sequence shown here is derived from an EMBL/GenBank/DDBJ whole genome shotgun (WGS) entry which is preliminary data.</text>
</comment>
<evidence type="ECO:0000313" key="2">
    <source>
        <dbReference type="EMBL" id="PIK51506.1"/>
    </source>
</evidence>
<dbReference type="Proteomes" id="UP000230750">
    <property type="component" value="Unassembled WGS sequence"/>
</dbReference>
<keyword evidence="1" id="KW-1133">Transmembrane helix</keyword>
<feature type="transmembrane region" description="Helical" evidence="1">
    <location>
        <begin position="122"/>
        <end position="150"/>
    </location>
</feature>
<reference evidence="2 3" key="1">
    <citation type="journal article" date="2017" name="PLoS Biol.">
        <title>The sea cucumber genome provides insights into morphological evolution and visceral regeneration.</title>
        <authorList>
            <person name="Zhang X."/>
            <person name="Sun L."/>
            <person name="Yuan J."/>
            <person name="Sun Y."/>
            <person name="Gao Y."/>
            <person name="Zhang L."/>
            <person name="Li S."/>
            <person name="Dai H."/>
            <person name="Hamel J.F."/>
            <person name="Liu C."/>
            <person name="Yu Y."/>
            <person name="Liu S."/>
            <person name="Lin W."/>
            <person name="Guo K."/>
            <person name="Jin S."/>
            <person name="Xu P."/>
            <person name="Storey K.B."/>
            <person name="Huan P."/>
            <person name="Zhang T."/>
            <person name="Zhou Y."/>
            <person name="Zhang J."/>
            <person name="Lin C."/>
            <person name="Li X."/>
            <person name="Xing L."/>
            <person name="Huo D."/>
            <person name="Sun M."/>
            <person name="Wang L."/>
            <person name="Mercier A."/>
            <person name="Li F."/>
            <person name="Yang H."/>
            <person name="Xiang J."/>
        </authorList>
    </citation>
    <scope>NUCLEOTIDE SEQUENCE [LARGE SCALE GENOMIC DNA]</scope>
    <source>
        <strain evidence="2">Shaxun</strain>
        <tissue evidence="2">Muscle</tissue>
    </source>
</reference>
<evidence type="ECO:0000256" key="1">
    <source>
        <dbReference type="SAM" id="Phobius"/>
    </source>
</evidence>
<name>A0A2G8KU26_STIJA</name>
<feature type="transmembrane region" description="Helical" evidence="1">
    <location>
        <begin position="278"/>
        <end position="299"/>
    </location>
</feature>
<sequence length="352" mass="38648">MSEIGSVAWAVCNLSTPLPTFLNQKWGPRPVAVIGMFALCPVFTIGVTNLGWRLVCQISSLVIITLCLPTCYVLASTSREQLPIEADENQSDFVKEKIESDVLQKGEIRVVRKKDLAHTLHVPAIWIFSLTTILFVLCMAFVMISLVEILVVQGRSVTDSSWFVTIYAMSQTAAKVLNIIIGNRLFMSNMMLTVIGTCNKTAASDNGVYSIQRANQVKLNGLIRGNISSRNLAAAIEVFGQELSPILINFMYISVGVAFLSASLVGGLSYDLTGSYRVAHISIAACWSLAAVLLIPLALGSPSFIFQPWYCCHRDYTTVQSSEDLRHKDTGTSASTYLHFERRDDESSSSKV</sequence>
<feature type="transmembrane region" description="Helical" evidence="1">
    <location>
        <begin position="31"/>
        <end position="52"/>
    </location>
</feature>
<dbReference type="AlphaFoldDB" id="A0A2G8KU26"/>
<dbReference type="InterPro" id="IPR036259">
    <property type="entry name" value="MFS_trans_sf"/>
</dbReference>
<dbReference type="SUPFAM" id="SSF103473">
    <property type="entry name" value="MFS general substrate transporter"/>
    <property type="match status" value="1"/>
</dbReference>
<dbReference type="InterPro" id="IPR050327">
    <property type="entry name" value="Proton-linked_MCT"/>
</dbReference>
<accession>A0A2G8KU26</accession>
<dbReference type="OrthoDB" id="6499973at2759"/>